<dbReference type="AlphaFoldDB" id="A0A938BIP0"/>
<gene>
    <name evidence="2" type="ORF">FJZ00_05235</name>
</gene>
<proteinExistence type="predicted"/>
<accession>A0A938BIP0</accession>
<dbReference type="EMBL" id="VGJX01000243">
    <property type="protein sequence ID" value="MBM3274532.1"/>
    <property type="molecule type" value="Genomic_DNA"/>
</dbReference>
<feature type="transmembrane region" description="Helical" evidence="1">
    <location>
        <begin position="82"/>
        <end position="102"/>
    </location>
</feature>
<organism evidence="2 3">
    <name type="scientific">Candidatus Tanganyikabacteria bacterium</name>
    <dbReference type="NCBI Taxonomy" id="2961651"/>
    <lineage>
        <taxon>Bacteria</taxon>
        <taxon>Bacillati</taxon>
        <taxon>Candidatus Sericytochromatia</taxon>
        <taxon>Candidatus Tanganyikabacteria</taxon>
    </lineage>
</organism>
<keyword evidence="1" id="KW-0812">Transmembrane</keyword>
<protein>
    <submittedName>
        <fullName evidence="2">Uncharacterized protein</fullName>
    </submittedName>
</protein>
<reference evidence="2 3" key="1">
    <citation type="submission" date="2019-03" db="EMBL/GenBank/DDBJ databases">
        <title>Lake Tanganyika Metagenome-Assembled Genomes (MAGs).</title>
        <authorList>
            <person name="Tran P."/>
        </authorList>
    </citation>
    <scope>NUCLEOTIDE SEQUENCE [LARGE SCALE GENOMIC DNA]</scope>
    <source>
        <strain evidence="2">K_DeepCast_65m_m2_236</strain>
    </source>
</reference>
<keyword evidence="1" id="KW-0472">Membrane</keyword>
<evidence type="ECO:0000313" key="3">
    <source>
        <dbReference type="Proteomes" id="UP000703893"/>
    </source>
</evidence>
<comment type="caution">
    <text evidence="2">The sequence shown here is derived from an EMBL/GenBank/DDBJ whole genome shotgun (WGS) entry which is preliminary data.</text>
</comment>
<keyword evidence="1" id="KW-1133">Transmembrane helix</keyword>
<name>A0A938BIP0_9BACT</name>
<dbReference type="Proteomes" id="UP000703893">
    <property type="component" value="Unassembled WGS sequence"/>
</dbReference>
<sequence length="114" mass="12566">MLTDKMIEAIKLMAAERQAILCLGEPLPEELQAAHDVLRDGPIAISRIEMNSRVVRTSRDALAMVGVLMAIFAFAPRNAILMALWVLSVIGWISLGLIALATTRKIQEILEKID</sequence>
<evidence type="ECO:0000313" key="2">
    <source>
        <dbReference type="EMBL" id="MBM3274532.1"/>
    </source>
</evidence>
<evidence type="ECO:0000256" key="1">
    <source>
        <dbReference type="SAM" id="Phobius"/>
    </source>
</evidence>
<feature type="transmembrane region" description="Helical" evidence="1">
    <location>
        <begin position="60"/>
        <end position="76"/>
    </location>
</feature>